<evidence type="ECO:0000256" key="1">
    <source>
        <dbReference type="ARBA" id="ARBA00022741"/>
    </source>
</evidence>
<dbReference type="Pfam" id="PF01656">
    <property type="entry name" value="CbiA"/>
    <property type="match status" value="1"/>
</dbReference>
<dbReference type="InterPro" id="IPR027417">
    <property type="entry name" value="P-loop_NTPase"/>
</dbReference>
<proteinExistence type="predicted"/>
<evidence type="ECO:0000256" key="2">
    <source>
        <dbReference type="ARBA" id="ARBA00022840"/>
    </source>
</evidence>
<accession>A0ABS7DNS3</accession>
<feature type="domain" description="CobQ/CobB/MinD/ParA nucleotide binding" evidence="3">
    <location>
        <begin position="6"/>
        <end position="214"/>
    </location>
</feature>
<dbReference type="Proteomes" id="UP000719942">
    <property type="component" value="Unassembled WGS sequence"/>
</dbReference>
<keyword evidence="2" id="KW-0067">ATP-binding</keyword>
<dbReference type="InterPro" id="IPR050625">
    <property type="entry name" value="ParA/MinD_ATPase"/>
</dbReference>
<keyword evidence="5" id="KW-1185">Reference proteome</keyword>
<dbReference type="EMBL" id="JAGFNZ010000003">
    <property type="protein sequence ID" value="MBW7572950.1"/>
    <property type="molecule type" value="Genomic_DNA"/>
</dbReference>
<evidence type="ECO:0000313" key="5">
    <source>
        <dbReference type="Proteomes" id="UP000719942"/>
    </source>
</evidence>
<organism evidence="4 5">
    <name type="scientific">Caproiciproducens faecalis</name>
    <dbReference type="NCBI Taxonomy" id="2820301"/>
    <lineage>
        <taxon>Bacteria</taxon>
        <taxon>Bacillati</taxon>
        <taxon>Bacillota</taxon>
        <taxon>Clostridia</taxon>
        <taxon>Eubacteriales</taxon>
        <taxon>Acutalibacteraceae</taxon>
        <taxon>Caproiciproducens</taxon>
    </lineage>
</organism>
<comment type="caution">
    <text evidence="4">The sequence shown here is derived from an EMBL/GenBank/DDBJ whole genome shotgun (WGS) entry which is preliminary data.</text>
</comment>
<name>A0ABS7DNS3_9FIRM</name>
<sequence>MGVATVITSGKGGVGKSTVTAGLGFALAARGRRVLLIDGDAGLGCLDHMLGVSEQQVFDIADVVSGRAEPMKAVYSCPFSERLFLLPAPAREDDVISPNIMKQLVSVLSRYYDHVLIDSPAGVGGGFASAAASAQRALIVTTPDPICVRNANKAHFLLDQAGIKQQRLIINRFSGHNFYTQGFYPDLDSVIDSAGVRLIAVIPEDTHLAAAASNCEPAPQKSVGAMALGRLAARLEGEHVPLAALQKF</sequence>
<dbReference type="SUPFAM" id="SSF52540">
    <property type="entry name" value="P-loop containing nucleoside triphosphate hydrolases"/>
    <property type="match status" value="1"/>
</dbReference>
<evidence type="ECO:0000313" key="4">
    <source>
        <dbReference type="EMBL" id="MBW7572950.1"/>
    </source>
</evidence>
<gene>
    <name evidence="4" type="ORF">J5W02_08995</name>
</gene>
<evidence type="ECO:0000259" key="3">
    <source>
        <dbReference type="Pfam" id="PF01656"/>
    </source>
</evidence>
<dbReference type="RefSeq" id="WP_219965364.1">
    <property type="nucleotide sequence ID" value="NZ_JAGFNZ010000003.1"/>
</dbReference>
<dbReference type="InterPro" id="IPR002586">
    <property type="entry name" value="CobQ/CobB/MinD/ParA_Nub-bd_dom"/>
</dbReference>
<dbReference type="PANTHER" id="PTHR43384">
    <property type="entry name" value="SEPTUM SITE-DETERMINING PROTEIN MIND HOMOLOG, CHLOROPLASTIC-RELATED"/>
    <property type="match status" value="1"/>
</dbReference>
<reference evidence="4 5" key="1">
    <citation type="submission" date="2021-03" db="EMBL/GenBank/DDBJ databases">
        <title>Caproiciproducens sp. nov. isolated from feces of cow.</title>
        <authorList>
            <person name="Choi J.-Y."/>
        </authorList>
    </citation>
    <scope>NUCLEOTIDE SEQUENCE [LARGE SCALE GENOMIC DNA]</scope>
    <source>
        <strain evidence="4 5">AGMB10547</strain>
    </source>
</reference>
<protein>
    <submittedName>
        <fullName evidence="4">P-loop NTPase</fullName>
    </submittedName>
</protein>
<keyword evidence="1" id="KW-0547">Nucleotide-binding</keyword>
<dbReference type="Gene3D" id="3.40.50.300">
    <property type="entry name" value="P-loop containing nucleotide triphosphate hydrolases"/>
    <property type="match status" value="1"/>
</dbReference>
<dbReference type="PANTHER" id="PTHR43384:SF6">
    <property type="entry name" value="SEPTUM SITE-DETERMINING PROTEIN MIND HOMOLOG, CHLOROPLASTIC"/>
    <property type="match status" value="1"/>
</dbReference>